<feature type="transmembrane region" description="Helical" evidence="1">
    <location>
        <begin position="24"/>
        <end position="45"/>
    </location>
</feature>
<reference evidence="2" key="1">
    <citation type="submission" date="2020-01" db="EMBL/GenBank/DDBJ databases">
        <authorList>
            <person name="Meier V. D."/>
            <person name="Meier V D."/>
        </authorList>
    </citation>
    <scope>NUCLEOTIDE SEQUENCE</scope>
    <source>
        <strain evidence="2">HLG_WM_MAG_04</strain>
    </source>
</reference>
<evidence type="ECO:0000256" key="1">
    <source>
        <dbReference type="SAM" id="Phobius"/>
    </source>
</evidence>
<evidence type="ECO:0000313" key="2">
    <source>
        <dbReference type="EMBL" id="CAA6804230.1"/>
    </source>
</evidence>
<feature type="transmembrane region" description="Helical" evidence="1">
    <location>
        <begin position="84"/>
        <end position="116"/>
    </location>
</feature>
<keyword evidence="1" id="KW-1133">Transmembrane helix</keyword>
<keyword evidence="1" id="KW-0472">Membrane</keyword>
<gene>
    <name evidence="2" type="ORF">HELGO_WM11168</name>
</gene>
<feature type="transmembrane region" description="Helical" evidence="1">
    <location>
        <begin position="122"/>
        <end position="144"/>
    </location>
</feature>
<proteinExistence type="predicted"/>
<dbReference type="EMBL" id="CACVAX010000011">
    <property type="protein sequence ID" value="CAA6804230.1"/>
    <property type="molecule type" value="Genomic_DNA"/>
</dbReference>
<feature type="transmembrane region" description="Helical" evidence="1">
    <location>
        <begin position="51"/>
        <end position="72"/>
    </location>
</feature>
<accession>A0A6S6S3R4</accession>
<protein>
    <submittedName>
        <fullName evidence="2">Uncharacterized protein</fullName>
    </submittedName>
</protein>
<keyword evidence="1" id="KW-0812">Transmembrane</keyword>
<name>A0A6S6S3R4_9BACT</name>
<dbReference type="AlphaFoldDB" id="A0A6S6S3R4"/>
<organism evidence="2">
    <name type="scientific">uncultured Sulfurovum sp</name>
    <dbReference type="NCBI Taxonomy" id="269237"/>
    <lineage>
        <taxon>Bacteria</taxon>
        <taxon>Pseudomonadati</taxon>
        <taxon>Campylobacterota</taxon>
        <taxon>Epsilonproteobacteria</taxon>
        <taxon>Campylobacterales</taxon>
        <taxon>Sulfurovaceae</taxon>
        <taxon>Sulfurovum</taxon>
        <taxon>environmental samples</taxon>
    </lineage>
</organism>
<sequence length="158" mass="18672">MYFINIKQLKEDIINDDFGEGKQFIYFFVFLVLNTIFFELGVLIPAEEATFLDYFDSIFLIISTLVGTYFMYKGNTSEKGKDFIGRYFAITWVVFIRLIIPLFITSFILLVAYSYIDVISDFYLDVLVSLIFSIYIVLGYFYSYKHIVDINKRMIIEQ</sequence>